<proteinExistence type="predicted"/>
<comment type="caution">
    <text evidence="1">The sequence shown here is derived from an EMBL/GenBank/DDBJ whole genome shotgun (WGS) entry which is preliminary data.</text>
</comment>
<dbReference type="Proteomes" id="UP000605676">
    <property type="component" value="Unassembled WGS sequence"/>
</dbReference>
<gene>
    <name evidence="1" type="ORF">JIV24_00200</name>
</gene>
<dbReference type="RefSeq" id="WP_200462969.1">
    <property type="nucleotide sequence ID" value="NZ_JAENRR010000001.1"/>
</dbReference>
<name>A0ABS1HDI4_9BACT</name>
<accession>A0ABS1HDI4</accession>
<evidence type="ECO:0000313" key="2">
    <source>
        <dbReference type="Proteomes" id="UP000605676"/>
    </source>
</evidence>
<dbReference type="EMBL" id="JAENRR010000001">
    <property type="protein sequence ID" value="MBK3515738.1"/>
    <property type="molecule type" value="Genomic_DNA"/>
</dbReference>
<sequence length="240" mass="28431">MRKHKNLPHINVGRDGNVVYYLVGEQMRLKSYACPKDPKTEKQIKNRNLHAELTLISAQTKALRQFCYKEVPTYNNSHNAFIGLHKQFMRKARLDSEKVYENLHWSRGERAGVASVTVRRSSGHFRLEWHPGNLTALSDVQSRVIWVLRNLTHGYWEWNLNAALRPDGHCNVSLFDKHYMDEYLLWIFFYNPKLKRFSEDQIVHIPANKSIFTIEFGGNNKTPWNMFEWLYPEIIAKRRE</sequence>
<keyword evidence="2" id="KW-1185">Reference proteome</keyword>
<organism evidence="1 2">
    <name type="scientific">Carboxylicivirga marina</name>
    <dbReference type="NCBI Taxonomy" id="2800988"/>
    <lineage>
        <taxon>Bacteria</taxon>
        <taxon>Pseudomonadati</taxon>
        <taxon>Bacteroidota</taxon>
        <taxon>Bacteroidia</taxon>
        <taxon>Marinilabiliales</taxon>
        <taxon>Marinilabiliaceae</taxon>
        <taxon>Carboxylicivirga</taxon>
    </lineage>
</organism>
<protein>
    <submittedName>
        <fullName evidence="1">Uncharacterized protein</fullName>
    </submittedName>
</protein>
<reference evidence="1 2" key="1">
    <citation type="submission" date="2021-01" db="EMBL/GenBank/DDBJ databases">
        <title>Carboxyliciviraga sp.nov., isolated from coastal sediments.</title>
        <authorList>
            <person name="Lu D."/>
            <person name="Zhang T."/>
        </authorList>
    </citation>
    <scope>NUCLEOTIDE SEQUENCE [LARGE SCALE GENOMIC DNA]</scope>
    <source>
        <strain evidence="1 2">N1Y132</strain>
    </source>
</reference>
<evidence type="ECO:0000313" key="1">
    <source>
        <dbReference type="EMBL" id="MBK3515738.1"/>
    </source>
</evidence>